<evidence type="ECO:0000259" key="9">
    <source>
        <dbReference type="PROSITE" id="PS51192"/>
    </source>
</evidence>
<keyword evidence="5" id="KW-0067">ATP-binding</keyword>
<dbReference type="Gene3D" id="3.40.50.300">
    <property type="entry name" value="P-loop containing nucleotide triphosphate hydrolases"/>
    <property type="match status" value="1"/>
</dbReference>
<proteinExistence type="inferred from homology"/>
<dbReference type="SMART" id="SM00184">
    <property type="entry name" value="RING"/>
    <property type="match status" value="1"/>
</dbReference>
<keyword evidence="12" id="KW-1185">Reference proteome</keyword>
<dbReference type="InterPro" id="IPR000330">
    <property type="entry name" value="SNF2_N"/>
</dbReference>
<evidence type="ECO:0000256" key="6">
    <source>
        <dbReference type="PROSITE-ProRule" id="PRU00175"/>
    </source>
</evidence>
<feature type="compositionally biased region" description="Basic and acidic residues" evidence="7">
    <location>
        <begin position="279"/>
        <end position="303"/>
    </location>
</feature>
<evidence type="ECO:0000256" key="3">
    <source>
        <dbReference type="ARBA" id="ARBA00022801"/>
    </source>
</evidence>
<dbReference type="InterPro" id="IPR001841">
    <property type="entry name" value="Znf_RING"/>
</dbReference>
<organism evidence="11 12">
    <name type="scientific">Coleophoma crateriformis</name>
    <dbReference type="NCBI Taxonomy" id="565419"/>
    <lineage>
        <taxon>Eukaryota</taxon>
        <taxon>Fungi</taxon>
        <taxon>Dikarya</taxon>
        <taxon>Ascomycota</taxon>
        <taxon>Pezizomycotina</taxon>
        <taxon>Leotiomycetes</taxon>
        <taxon>Helotiales</taxon>
        <taxon>Dermateaceae</taxon>
        <taxon>Coleophoma</taxon>
    </lineage>
</organism>
<dbReference type="GO" id="GO:0008094">
    <property type="term" value="F:ATP-dependent activity, acting on DNA"/>
    <property type="evidence" value="ECO:0007669"/>
    <property type="project" value="TreeGrafter"/>
</dbReference>
<evidence type="ECO:0000256" key="5">
    <source>
        <dbReference type="ARBA" id="ARBA00022840"/>
    </source>
</evidence>
<dbReference type="GO" id="GO:0016787">
    <property type="term" value="F:hydrolase activity"/>
    <property type="evidence" value="ECO:0007669"/>
    <property type="project" value="UniProtKB-KW"/>
</dbReference>
<dbReference type="GO" id="GO:0004386">
    <property type="term" value="F:helicase activity"/>
    <property type="evidence" value="ECO:0007669"/>
    <property type="project" value="UniProtKB-KW"/>
</dbReference>
<evidence type="ECO:0000256" key="2">
    <source>
        <dbReference type="ARBA" id="ARBA00022741"/>
    </source>
</evidence>
<dbReference type="Gene3D" id="3.30.40.10">
    <property type="entry name" value="Zinc/RING finger domain, C3HC4 (zinc finger)"/>
    <property type="match status" value="1"/>
</dbReference>
<feature type="region of interest" description="Disordered" evidence="7">
    <location>
        <begin position="1"/>
        <end position="23"/>
    </location>
</feature>
<dbReference type="EMBL" id="PDLN01000002">
    <property type="protein sequence ID" value="RDW92365.1"/>
    <property type="molecule type" value="Genomic_DNA"/>
</dbReference>
<feature type="compositionally biased region" description="Acidic residues" evidence="7">
    <location>
        <begin position="214"/>
        <end position="231"/>
    </location>
</feature>
<feature type="region of interest" description="Disordered" evidence="7">
    <location>
        <begin position="40"/>
        <end position="73"/>
    </location>
</feature>
<dbReference type="InterPro" id="IPR049730">
    <property type="entry name" value="SNF2/RAD54-like_C"/>
</dbReference>
<dbReference type="PROSITE" id="PS51192">
    <property type="entry name" value="HELICASE_ATP_BIND_1"/>
    <property type="match status" value="1"/>
</dbReference>
<feature type="region of interest" description="Disordered" evidence="7">
    <location>
        <begin position="193"/>
        <end position="324"/>
    </location>
</feature>
<dbReference type="SMART" id="SM00487">
    <property type="entry name" value="DEXDc"/>
    <property type="match status" value="1"/>
</dbReference>
<dbReference type="OrthoDB" id="448448at2759"/>
<feature type="domain" description="Helicase C-terminal" evidence="10">
    <location>
        <begin position="933"/>
        <end position="1089"/>
    </location>
</feature>
<keyword evidence="6" id="KW-0863">Zinc-finger</keyword>
<accession>A0A3D8T1B6</accession>
<dbReference type="GO" id="GO:0005634">
    <property type="term" value="C:nucleus"/>
    <property type="evidence" value="ECO:0007669"/>
    <property type="project" value="TreeGrafter"/>
</dbReference>
<gene>
    <name evidence="11" type="ORF">BP5796_01759</name>
</gene>
<dbReference type="GO" id="GO:0006281">
    <property type="term" value="P:DNA repair"/>
    <property type="evidence" value="ECO:0007669"/>
    <property type="project" value="TreeGrafter"/>
</dbReference>
<dbReference type="GO" id="GO:0005524">
    <property type="term" value="F:ATP binding"/>
    <property type="evidence" value="ECO:0007669"/>
    <property type="project" value="UniProtKB-KW"/>
</dbReference>
<evidence type="ECO:0000256" key="1">
    <source>
        <dbReference type="ARBA" id="ARBA00007025"/>
    </source>
</evidence>
<evidence type="ECO:0000259" key="10">
    <source>
        <dbReference type="PROSITE" id="PS51194"/>
    </source>
</evidence>
<evidence type="ECO:0000259" key="8">
    <source>
        <dbReference type="PROSITE" id="PS50089"/>
    </source>
</evidence>
<dbReference type="InterPro" id="IPR001650">
    <property type="entry name" value="Helicase_C-like"/>
</dbReference>
<dbReference type="CDD" id="cd16449">
    <property type="entry name" value="RING-HC"/>
    <property type="match status" value="1"/>
</dbReference>
<dbReference type="PANTHER" id="PTHR45626:SF17">
    <property type="entry name" value="HELICASE-LIKE TRANSCRIPTION FACTOR"/>
    <property type="match status" value="1"/>
</dbReference>
<name>A0A3D8T1B6_9HELO</name>
<keyword evidence="4" id="KW-0347">Helicase</keyword>
<sequence length="1127" mass="127036">MLESSTPPGCGQPEKLWSQESVSARPNFAAANRISTEYRSISEPKLDAQQQSCGRVKSASTPPRFPDIAEPPTSFINQTPLLKCRASSEPFLGPHLQSGHTSGPVLSRTDLPGSEEAPRTLAPKQNLCVSQENQILPKELETKFRLTKELTETADAIGFDDTPLIKSEETISQNGDYGLPSNADYATVIKSEGSSIWNGDHGNAIDVYDTDISSSDDYDGEDDPDYEDAADITDGAENFDKEPCQRSKTTCGVPRAQHNTGSKRPHSPEAQLPKKRQKPAKDAFEAHMRKKLKLQETEQEGKHTQATRTQVTGSIDKTTSKKRKVSALTSELESEKMILSLATTTQFTHAPENSNSYVPVANFQAATKKSQFDKLLDHSDGDKRTARKTLRDLKEATKRFGRGNMKACDGKWALKGLKTPLYHYQVIGVDFMISRELANEGEIKVGGPSGGFLCDKMGLGNTLQVLATAVANPPQQRANNNADPSLIVAPTSVISQWKSECTKQLGNNFEVLVYKSNQGHGKHTLTSSKIVLTTYEELAKSCPYPTSAKVVKEMRNFDHLEKKEILKARRKKNEQNSFTEAFGKNKIANMCSQDDETTSIEKWIQENNDKAGHLHQIDWHRIVLDEAHLIKNHLGRTSLAASALKGRYRWVVTGGKYCAIEDEECRNALESELSPIIIRRSMHDEFLGKPLVSLPKAHEVVLNPIQTPGERVLYKAVERRLAELRKEQFPEGDPREDLKSMLFQLGVLRQLTSNPLIVEETIKLIFDAQQLRGIRMTMSKIQTRFQDMDMTMGNRLDIWIAEKENETQSETKAEDAEQYSCCLCFGDLNEPCYLPCKHVCCYSCIQMRTNEEIENGFAKTTCPKCKKEYNADKLRRHKVNSYEGKDNISTAKNKTKGRDARLVRPGGFRTSRWLDEFDDGEAVLLQSAKMLEIKKQLVEWTSNAPTEKIVVFSLSRIFCTVIGRMLNELRIKFVYYTGDLSVDTKDKTVSFFKQKPDIKVMVAGLMCAGLGLNLQFANRVISVDPWWNDCMESQAFGRVYRIGQERETFFAKTIVQGSIDSRMHKLQKRKTNRIKLTLQELDINEIENLLGRIEKDQDGKIRLCYDDDDDDEPDPYAYMELVDDDLY</sequence>
<evidence type="ECO:0000313" key="12">
    <source>
        <dbReference type="Proteomes" id="UP000256328"/>
    </source>
</evidence>
<dbReference type="CDD" id="cd18793">
    <property type="entry name" value="SF2_C_SNF"/>
    <property type="match status" value="1"/>
</dbReference>
<evidence type="ECO:0000256" key="7">
    <source>
        <dbReference type="SAM" id="MobiDB-lite"/>
    </source>
</evidence>
<dbReference type="Proteomes" id="UP000256328">
    <property type="component" value="Unassembled WGS sequence"/>
</dbReference>
<dbReference type="InterPro" id="IPR038718">
    <property type="entry name" value="SNF2-like_sf"/>
</dbReference>
<dbReference type="PROSITE" id="PS51194">
    <property type="entry name" value="HELICASE_CTER"/>
    <property type="match status" value="1"/>
</dbReference>
<dbReference type="Gene3D" id="3.40.50.10810">
    <property type="entry name" value="Tandem AAA-ATPase domain"/>
    <property type="match status" value="2"/>
</dbReference>
<dbReference type="SMART" id="SM00490">
    <property type="entry name" value="HELICc"/>
    <property type="match status" value="1"/>
</dbReference>
<dbReference type="CDD" id="cd18008">
    <property type="entry name" value="DEXDc_SHPRH-like"/>
    <property type="match status" value="1"/>
</dbReference>
<keyword evidence="3" id="KW-0378">Hydrolase</keyword>
<comment type="caution">
    <text evidence="11">The sequence shown here is derived from an EMBL/GenBank/DDBJ whole genome shotgun (WGS) entry which is preliminary data.</text>
</comment>
<keyword evidence="2" id="KW-0547">Nucleotide-binding</keyword>
<feature type="region of interest" description="Disordered" evidence="7">
    <location>
        <begin position="89"/>
        <end position="126"/>
    </location>
</feature>
<dbReference type="Pfam" id="PF00271">
    <property type="entry name" value="Helicase_C"/>
    <property type="match status" value="1"/>
</dbReference>
<dbReference type="Pfam" id="PF00176">
    <property type="entry name" value="SNF2-rel_dom"/>
    <property type="match status" value="1"/>
</dbReference>
<dbReference type="InterPro" id="IPR013083">
    <property type="entry name" value="Znf_RING/FYVE/PHD"/>
</dbReference>
<dbReference type="AlphaFoldDB" id="A0A3D8T1B6"/>
<dbReference type="PANTHER" id="PTHR45626">
    <property type="entry name" value="TRANSCRIPTION TERMINATION FACTOR 2-RELATED"/>
    <property type="match status" value="1"/>
</dbReference>
<keyword evidence="6" id="KW-0862">Zinc</keyword>
<dbReference type="SUPFAM" id="SSF57850">
    <property type="entry name" value="RING/U-box"/>
    <property type="match status" value="1"/>
</dbReference>
<dbReference type="InterPro" id="IPR050628">
    <property type="entry name" value="SNF2_RAD54_helicase_TF"/>
</dbReference>
<comment type="similarity">
    <text evidence="1">Belongs to the SNF2/RAD54 helicase family.</text>
</comment>
<dbReference type="SUPFAM" id="SSF52540">
    <property type="entry name" value="P-loop containing nucleoside triphosphate hydrolases"/>
    <property type="match status" value="2"/>
</dbReference>
<dbReference type="PROSITE" id="PS50089">
    <property type="entry name" value="ZF_RING_2"/>
    <property type="match status" value="1"/>
</dbReference>
<dbReference type="InterPro" id="IPR027417">
    <property type="entry name" value="P-loop_NTPase"/>
</dbReference>
<feature type="domain" description="Helicase ATP-binding" evidence="9">
    <location>
        <begin position="442"/>
        <end position="643"/>
    </location>
</feature>
<dbReference type="InterPro" id="IPR014001">
    <property type="entry name" value="Helicase_ATP-bd"/>
</dbReference>
<evidence type="ECO:0000313" key="11">
    <source>
        <dbReference type="EMBL" id="RDW92365.1"/>
    </source>
</evidence>
<protein>
    <submittedName>
        <fullName evidence="11">Uncharacterized protein</fullName>
    </submittedName>
</protein>
<evidence type="ECO:0000256" key="4">
    <source>
        <dbReference type="ARBA" id="ARBA00022806"/>
    </source>
</evidence>
<reference evidence="11 12" key="1">
    <citation type="journal article" date="2018" name="IMA Fungus">
        <title>IMA Genome-F 9: Draft genome sequence of Annulohypoxylon stygium, Aspergillus mulundensis, Berkeleyomyces basicola (syn. Thielaviopsis basicola), Ceratocystis smalleyi, two Cercospora beticola strains, Coleophoma cylindrospora, Fusarium fracticaudum, Phialophora cf. hyalina, and Morchella septimelata.</title>
        <authorList>
            <person name="Wingfield B.D."/>
            <person name="Bills G.F."/>
            <person name="Dong Y."/>
            <person name="Huang W."/>
            <person name="Nel W.J."/>
            <person name="Swalarsk-Parry B.S."/>
            <person name="Vaghefi N."/>
            <person name="Wilken P.M."/>
            <person name="An Z."/>
            <person name="de Beer Z.W."/>
            <person name="De Vos L."/>
            <person name="Chen L."/>
            <person name="Duong T.A."/>
            <person name="Gao Y."/>
            <person name="Hammerbacher A."/>
            <person name="Kikkert J.R."/>
            <person name="Li Y."/>
            <person name="Li H."/>
            <person name="Li K."/>
            <person name="Li Q."/>
            <person name="Liu X."/>
            <person name="Ma X."/>
            <person name="Naidoo K."/>
            <person name="Pethybridge S.J."/>
            <person name="Sun J."/>
            <person name="Steenkamp E.T."/>
            <person name="van der Nest M.A."/>
            <person name="van Wyk S."/>
            <person name="Wingfield M.J."/>
            <person name="Xiong C."/>
            <person name="Yue Q."/>
            <person name="Zhang X."/>
        </authorList>
    </citation>
    <scope>NUCLEOTIDE SEQUENCE [LARGE SCALE GENOMIC DNA]</scope>
    <source>
        <strain evidence="11 12">BP5796</strain>
    </source>
</reference>
<feature type="compositionally biased region" description="Polar residues" evidence="7">
    <location>
        <begin position="304"/>
        <end position="317"/>
    </location>
</feature>
<dbReference type="GO" id="GO:0008270">
    <property type="term" value="F:zinc ion binding"/>
    <property type="evidence" value="ECO:0007669"/>
    <property type="project" value="UniProtKB-KW"/>
</dbReference>
<keyword evidence="6" id="KW-0479">Metal-binding</keyword>
<feature type="domain" description="RING-type" evidence="8">
    <location>
        <begin position="821"/>
        <end position="866"/>
    </location>
</feature>
<feature type="compositionally biased region" description="Polar residues" evidence="7">
    <location>
        <begin position="48"/>
        <end position="61"/>
    </location>
</feature>